<dbReference type="PANTHER" id="PTHR45953:SF1">
    <property type="entry name" value="IDURONATE 2-SULFATASE"/>
    <property type="match status" value="1"/>
</dbReference>
<dbReference type="GO" id="GO:0008484">
    <property type="term" value="F:sulfuric ester hydrolase activity"/>
    <property type="evidence" value="ECO:0007669"/>
    <property type="project" value="TreeGrafter"/>
</dbReference>
<keyword evidence="1" id="KW-0479">Metal-binding</keyword>
<evidence type="ECO:0000259" key="3">
    <source>
        <dbReference type="Pfam" id="PF00884"/>
    </source>
</evidence>
<dbReference type="InterPro" id="IPR000917">
    <property type="entry name" value="Sulfatase_N"/>
</dbReference>
<dbReference type="Pfam" id="PF00884">
    <property type="entry name" value="Sulfatase"/>
    <property type="match status" value="1"/>
</dbReference>
<dbReference type="SUPFAM" id="SSF53649">
    <property type="entry name" value="Alkaline phosphatase-like"/>
    <property type="match status" value="1"/>
</dbReference>
<evidence type="ECO:0000256" key="2">
    <source>
        <dbReference type="ARBA" id="ARBA00022801"/>
    </source>
</evidence>
<accession>A0A382L6C0</accession>
<protein>
    <recommendedName>
        <fullName evidence="3">Sulfatase N-terminal domain-containing protein</fullName>
    </recommendedName>
</protein>
<dbReference type="PANTHER" id="PTHR45953">
    <property type="entry name" value="IDURONATE 2-SULFATASE"/>
    <property type="match status" value="1"/>
</dbReference>
<dbReference type="GO" id="GO:0046872">
    <property type="term" value="F:metal ion binding"/>
    <property type="evidence" value="ECO:0007669"/>
    <property type="project" value="UniProtKB-KW"/>
</dbReference>
<evidence type="ECO:0000313" key="4">
    <source>
        <dbReference type="EMBL" id="SVC32220.1"/>
    </source>
</evidence>
<dbReference type="Gene3D" id="3.40.720.10">
    <property type="entry name" value="Alkaline Phosphatase, subunit A"/>
    <property type="match status" value="1"/>
</dbReference>
<name>A0A382L6C0_9ZZZZ</name>
<dbReference type="InterPro" id="IPR017850">
    <property type="entry name" value="Alkaline_phosphatase_core_sf"/>
</dbReference>
<gene>
    <name evidence="4" type="ORF">METZ01_LOCUS285074</name>
</gene>
<sequence>MRNARLAARVPEEHSETAFVTDRAIQYLDGLTQDDRWCLHLSYIKPHWPYLAPAPYHEIYGSGEVVPAVRSDKEKEKPHPVYQAFMAQDYSENFSRDEVRKTVIPTYMGLIQQLDHHIGRVLSTLEQKGLR</sequence>
<feature type="non-terminal residue" evidence="4">
    <location>
        <position position="131"/>
    </location>
</feature>
<feature type="domain" description="Sulfatase N-terminal" evidence="3">
    <location>
        <begin position="16"/>
        <end position="130"/>
    </location>
</feature>
<proteinExistence type="predicted"/>
<reference evidence="4" key="1">
    <citation type="submission" date="2018-05" db="EMBL/GenBank/DDBJ databases">
        <authorList>
            <person name="Lanie J.A."/>
            <person name="Ng W.-L."/>
            <person name="Kazmierczak K.M."/>
            <person name="Andrzejewski T.M."/>
            <person name="Davidsen T.M."/>
            <person name="Wayne K.J."/>
            <person name="Tettelin H."/>
            <person name="Glass J.I."/>
            <person name="Rusch D."/>
            <person name="Podicherti R."/>
            <person name="Tsui H.-C.T."/>
            <person name="Winkler M.E."/>
        </authorList>
    </citation>
    <scope>NUCLEOTIDE SEQUENCE</scope>
</reference>
<dbReference type="AlphaFoldDB" id="A0A382L6C0"/>
<dbReference type="GO" id="GO:0005737">
    <property type="term" value="C:cytoplasm"/>
    <property type="evidence" value="ECO:0007669"/>
    <property type="project" value="TreeGrafter"/>
</dbReference>
<dbReference type="EMBL" id="UINC01085048">
    <property type="protein sequence ID" value="SVC32220.1"/>
    <property type="molecule type" value="Genomic_DNA"/>
</dbReference>
<organism evidence="4">
    <name type="scientific">marine metagenome</name>
    <dbReference type="NCBI Taxonomy" id="408172"/>
    <lineage>
        <taxon>unclassified sequences</taxon>
        <taxon>metagenomes</taxon>
        <taxon>ecological metagenomes</taxon>
    </lineage>
</organism>
<evidence type="ECO:0000256" key="1">
    <source>
        <dbReference type="ARBA" id="ARBA00022723"/>
    </source>
</evidence>
<keyword evidence="2" id="KW-0378">Hydrolase</keyword>